<feature type="chain" id="PRO_5008787839" evidence="1">
    <location>
        <begin position="29"/>
        <end position="350"/>
    </location>
</feature>
<evidence type="ECO:0000256" key="1">
    <source>
        <dbReference type="SAM" id="SignalP"/>
    </source>
</evidence>
<evidence type="ECO:0000313" key="3">
    <source>
        <dbReference type="EnsemblMetazoa" id="CapteP206578"/>
    </source>
</evidence>
<dbReference type="AlphaFoldDB" id="R7UBH4"/>
<sequence>MPHERRIEFGMNAIGLLLILSTFAMLDAAERVDPNSAIPGYIDPCMIHLGEGIDLDGEYPFPDKYMTAFRQVQDKCSTLHMSVYFGYAGPNKDFHSFSIKQGNITFGQAPLGKCTEDAWYIFKSLNRSLYWYELLEYDPRHGSFRQMTNFSIASVIRNIRVSFGHQIDMMFECDSVPLRPSEVVLDKDQPIKWIDFDSNREDSAEVPNVPDAIGIQLNDDIELDMDFWDKDHIQYLRIKFDTYHRYGEIDVSSHNLEYSGDDYWYGKIREDVRYYGGSTSVELHLNPLHLIVRTNGTVTANFSYSYPGADPTRKVSYHNVKLTSDDKKERIIINFYSLPTTFKGPYHDTC</sequence>
<reference evidence="3" key="3">
    <citation type="submission" date="2015-06" db="UniProtKB">
        <authorList>
            <consortium name="EnsemblMetazoa"/>
        </authorList>
    </citation>
    <scope>IDENTIFICATION</scope>
</reference>
<keyword evidence="4" id="KW-1185">Reference proteome</keyword>
<reference evidence="2 4" key="2">
    <citation type="journal article" date="2013" name="Nature">
        <title>Insights into bilaterian evolution from three spiralian genomes.</title>
        <authorList>
            <person name="Simakov O."/>
            <person name="Marletaz F."/>
            <person name="Cho S.J."/>
            <person name="Edsinger-Gonzales E."/>
            <person name="Havlak P."/>
            <person name="Hellsten U."/>
            <person name="Kuo D.H."/>
            <person name="Larsson T."/>
            <person name="Lv J."/>
            <person name="Arendt D."/>
            <person name="Savage R."/>
            <person name="Osoegawa K."/>
            <person name="de Jong P."/>
            <person name="Grimwood J."/>
            <person name="Chapman J.A."/>
            <person name="Shapiro H."/>
            <person name="Aerts A."/>
            <person name="Otillar R.P."/>
            <person name="Terry A.Y."/>
            <person name="Boore J.L."/>
            <person name="Grigoriev I.V."/>
            <person name="Lindberg D.R."/>
            <person name="Seaver E.C."/>
            <person name="Weisblat D.A."/>
            <person name="Putnam N.H."/>
            <person name="Rokhsar D.S."/>
        </authorList>
    </citation>
    <scope>NUCLEOTIDE SEQUENCE</scope>
    <source>
        <strain evidence="2 4">I ESC-2004</strain>
    </source>
</reference>
<evidence type="ECO:0000313" key="2">
    <source>
        <dbReference type="EMBL" id="ELU00617.1"/>
    </source>
</evidence>
<name>R7UBH4_CAPTE</name>
<dbReference type="Proteomes" id="UP000014760">
    <property type="component" value="Unassembled WGS sequence"/>
</dbReference>
<dbReference type="EMBL" id="AMQN01009626">
    <property type="status" value="NOT_ANNOTATED_CDS"/>
    <property type="molecule type" value="Genomic_DNA"/>
</dbReference>
<organism evidence="2">
    <name type="scientific">Capitella teleta</name>
    <name type="common">Polychaete worm</name>
    <dbReference type="NCBI Taxonomy" id="283909"/>
    <lineage>
        <taxon>Eukaryota</taxon>
        <taxon>Metazoa</taxon>
        <taxon>Spiralia</taxon>
        <taxon>Lophotrochozoa</taxon>
        <taxon>Annelida</taxon>
        <taxon>Polychaeta</taxon>
        <taxon>Sedentaria</taxon>
        <taxon>Scolecida</taxon>
        <taxon>Capitellidae</taxon>
        <taxon>Capitella</taxon>
    </lineage>
</organism>
<dbReference type="EMBL" id="KB305828">
    <property type="protein sequence ID" value="ELU00617.1"/>
    <property type="molecule type" value="Genomic_DNA"/>
</dbReference>
<protein>
    <submittedName>
        <fullName evidence="2 3">Uncharacterized protein</fullName>
    </submittedName>
</protein>
<dbReference type="HOGENOM" id="CLU_792848_0_0_1"/>
<feature type="signal peptide" evidence="1">
    <location>
        <begin position="1"/>
        <end position="28"/>
    </location>
</feature>
<keyword evidence="1" id="KW-0732">Signal</keyword>
<accession>R7UBH4</accession>
<reference evidence="4" key="1">
    <citation type="submission" date="2012-12" db="EMBL/GenBank/DDBJ databases">
        <authorList>
            <person name="Hellsten U."/>
            <person name="Grimwood J."/>
            <person name="Chapman J.A."/>
            <person name="Shapiro H."/>
            <person name="Aerts A."/>
            <person name="Otillar R.P."/>
            <person name="Terry A.Y."/>
            <person name="Boore J.L."/>
            <person name="Simakov O."/>
            <person name="Marletaz F."/>
            <person name="Cho S.-J."/>
            <person name="Edsinger-Gonzales E."/>
            <person name="Havlak P."/>
            <person name="Kuo D.-H."/>
            <person name="Larsson T."/>
            <person name="Lv J."/>
            <person name="Arendt D."/>
            <person name="Savage R."/>
            <person name="Osoegawa K."/>
            <person name="de Jong P."/>
            <person name="Lindberg D.R."/>
            <person name="Seaver E.C."/>
            <person name="Weisblat D.A."/>
            <person name="Putnam N.H."/>
            <person name="Grigoriev I.V."/>
            <person name="Rokhsar D.S."/>
        </authorList>
    </citation>
    <scope>NUCLEOTIDE SEQUENCE</scope>
    <source>
        <strain evidence="4">I ESC-2004</strain>
    </source>
</reference>
<evidence type="ECO:0000313" key="4">
    <source>
        <dbReference type="Proteomes" id="UP000014760"/>
    </source>
</evidence>
<proteinExistence type="predicted"/>
<dbReference type="EnsemblMetazoa" id="CapteT206578">
    <property type="protein sequence ID" value="CapteP206578"/>
    <property type="gene ID" value="CapteG206578"/>
</dbReference>
<gene>
    <name evidence="2" type="ORF">CAPTEDRAFT_206578</name>
</gene>